<accession>A0ABM6TSW2</accession>
<evidence type="ECO:0000259" key="1">
    <source>
        <dbReference type="Pfam" id="PF00534"/>
    </source>
</evidence>
<dbReference type="Gene3D" id="3.40.50.2000">
    <property type="entry name" value="Glycogen Phosphorylase B"/>
    <property type="match status" value="2"/>
</dbReference>
<evidence type="ECO:0000313" key="3">
    <source>
        <dbReference type="Proteomes" id="UP000240258"/>
    </source>
</evidence>
<dbReference type="CDD" id="cd03794">
    <property type="entry name" value="GT4_WbuB-like"/>
    <property type="match status" value="1"/>
</dbReference>
<dbReference type="EMBL" id="CP028102">
    <property type="protein sequence ID" value="AVQ17675.1"/>
    <property type="molecule type" value="Genomic_DNA"/>
</dbReference>
<keyword evidence="3" id="KW-1185">Reference proteome</keyword>
<dbReference type="Proteomes" id="UP000240258">
    <property type="component" value="Chromosome"/>
</dbReference>
<dbReference type="InterPro" id="IPR001296">
    <property type="entry name" value="Glyco_trans_1"/>
</dbReference>
<dbReference type="PANTHER" id="PTHR45947:SF3">
    <property type="entry name" value="SULFOQUINOVOSYL TRANSFERASE SQD2"/>
    <property type="match status" value="1"/>
</dbReference>
<dbReference type="InterPro" id="IPR050194">
    <property type="entry name" value="Glycosyltransferase_grp1"/>
</dbReference>
<reference evidence="3" key="1">
    <citation type="journal article" date="2018" name="MSphere">
        <title>Fusobacterium Genomics Using MinION and Illumina Sequencing Enables Genome Completion and Correction.</title>
        <authorList>
            <person name="Todd S.M."/>
            <person name="Settlage R.E."/>
            <person name="Lahmers K.K."/>
            <person name="Slade D.J."/>
        </authorList>
    </citation>
    <scope>NUCLEOTIDE SEQUENCE [LARGE SCALE GENOMIC DNA]</scope>
    <source>
        <strain evidence="3">ATCC 9817</strain>
    </source>
</reference>
<feature type="domain" description="Glycosyl transferase family 1" evidence="1">
    <location>
        <begin position="210"/>
        <end position="378"/>
    </location>
</feature>
<sequence>MLMNFLFLTHKFPKGKKNTCLEKDFIKKLIEKGHNVYVATPTERRMKEETHLYQEEGAKILYVKTGNRTKEYNLIEKICTILSTPFLMNKEIKRYFKDIHVDYIVSYTPFMSNLNLIKSLTNYYSCKNVLFLWDIMPQTAKDMGIIKNNLIFNHMKNKEKKLYQYVDKIICNCDEAKNYILKNNYKKEQDILFIRNPEYIQSEDLKNLNLREKYGYSQNEKVFIFGGNMGMLQKLDNLLDLAKNMINDKEIKFLLIGDGKDKLSLEKRVEKEKITNVKILNVVPREEYENLVSEMNAGLICLSEKNTVPNFPTKVTAYLKLGLPMFAMLDKSAAKGVGKYIDDNQIGIWSKAGELEETTLKFKEFLKNIESTKYSKEYLKSIYKKDFDIEKAYEIFIKEIE</sequence>
<protein>
    <recommendedName>
        <fullName evidence="1">Glycosyl transferase family 1 domain-containing protein</fullName>
    </recommendedName>
</protein>
<gene>
    <name evidence="2" type="ORF">C4N19_00425</name>
</gene>
<evidence type="ECO:0000313" key="2">
    <source>
        <dbReference type="EMBL" id="AVQ17675.1"/>
    </source>
</evidence>
<proteinExistence type="predicted"/>
<organism evidence="2 3">
    <name type="scientific">Fusobacterium mortiferum ATCC 9817</name>
    <dbReference type="NCBI Taxonomy" id="469616"/>
    <lineage>
        <taxon>Bacteria</taxon>
        <taxon>Fusobacteriati</taxon>
        <taxon>Fusobacteriota</taxon>
        <taxon>Fusobacteriia</taxon>
        <taxon>Fusobacteriales</taxon>
        <taxon>Fusobacteriaceae</taxon>
        <taxon>Fusobacterium</taxon>
    </lineage>
</organism>
<dbReference type="PANTHER" id="PTHR45947">
    <property type="entry name" value="SULFOQUINOVOSYL TRANSFERASE SQD2"/>
    <property type="match status" value="1"/>
</dbReference>
<dbReference type="SUPFAM" id="SSF53756">
    <property type="entry name" value="UDP-Glycosyltransferase/glycogen phosphorylase"/>
    <property type="match status" value="1"/>
</dbReference>
<name>A0ABM6TSW2_FUSMR</name>
<dbReference type="Pfam" id="PF00534">
    <property type="entry name" value="Glycos_transf_1"/>
    <property type="match status" value="1"/>
</dbReference>